<dbReference type="PATRIC" id="fig|301148.3.peg.1539"/>
<comment type="similarity">
    <text evidence="2">Belongs to the multi antimicrobial extrusion (MATE) (TC 2.A.66.1) family.</text>
</comment>
<dbReference type="CDD" id="cd13134">
    <property type="entry name" value="MATE_like_8"/>
    <property type="match status" value="1"/>
</dbReference>
<dbReference type="STRING" id="301148.B4135_3499"/>
<feature type="transmembrane region" description="Helical" evidence="8">
    <location>
        <begin position="389"/>
        <end position="422"/>
    </location>
</feature>
<feature type="transmembrane region" description="Helical" evidence="8">
    <location>
        <begin position="135"/>
        <end position="155"/>
    </location>
</feature>
<keyword evidence="3" id="KW-0813">Transport</keyword>
<feature type="transmembrane region" description="Helical" evidence="8">
    <location>
        <begin position="167"/>
        <end position="186"/>
    </location>
</feature>
<dbReference type="OrthoDB" id="9806302at2"/>
<feature type="transmembrane region" description="Helical" evidence="8">
    <location>
        <begin position="47"/>
        <end position="77"/>
    </location>
</feature>
<feature type="transmembrane region" description="Helical" evidence="8">
    <location>
        <begin position="326"/>
        <end position="347"/>
    </location>
</feature>
<organism evidence="9 10">
    <name type="scientific">Caldibacillus debilis</name>
    <dbReference type="NCBI Taxonomy" id="301148"/>
    <lineage>
        <taxon>Bacteria</taxon>
        <taxon>Bacillati</taxon>
        <taxon>Bacillota</taxon>
        <taxon>Bacilli</taxon>
        <taxon>Bacillales</taxon>
        <taxon>Bacillaceae</taxon>
        <taxon>Caldibacillus</taxon>
    </lineage>
</organism>
<evidence type="ECO:0000256" key="6">
    <source>
        <dbReference type="ARBA" id="ARBA00022989"/>
    </source>
</evidence>
<dbReference type="InterPro" id="IPR048279">
    <property type="entry name" value="MdtK-like"/>
</dbReference>
<keyword evidence="7 8" id="KW-0472">Membrane</keyword>
<evidence type="ECO:0000256" key="1">
    <source>
        <dbReference type="ARBA" id="ARBA00004651"/>
    </source>
</evidence>
<dbReference type="NCBIfam" id="TIGR00797">
    <property type="entry name" value="matE"/>
    <property type="match status" value="1"/>
</dbReference>
<dbReference type="PANTHER" id="PTHR42925">
    <property type="entry name" value="MULTIDRUG AND TOXIN EFFLUX PROTEIN MATE FAMILY"/>
    <property type="match status" value="1"/>
</dbReference>
<protein>
    <recommendedName>
        <fullName evidence="11">MATE family efflux transporter</fullName>
    </recommendedName>
</protein>
<dbReference type="PANTHER" id="PTHR42925:SF1">
    <property type="entry name" value="VIRULENCE FACTOR MVIN"/>
    <property type="match status" value="1"/>
</dbReference>
<feature type="transmembrane region" description="Helical" evidence="8">
    <location>
        <begin position="21"/>
        <end position="41"/>
    </location>
</feature>
<evidence type="ECO:0000313" key="10">
    <source>
        <dbReference type="Proteomes" id="UP000075683"/>
    </source>
</evidence>
<accession>A0A150LDI5</accession>
<dbReference type="EMBL" id="LQYT01000119">
    <property type="protein sequence ID" value="KYD10324.1"/>
    <property type="molecule type" value="Genomic_DNA"/>
</dbReference>
<feature type="transmembrane region" description="Helical" evidence="8">
    <location>
        <begin position="353"/>
        <end position="377"/>
    </location>
</feature>
<keyword evidence="6 8" id="KW-1133">Transmembrane helix</keyword>
<dbReference type="GO" id="GO:0005886">
    <property type="term" value="C:plasma membrane"/>
    <property type="evidence" value="ECO:0007669"/>
    <property type="project" value="UniProtKB-SubCell"/>
</dbReference>
<dbReference type="AlphaFoldDB" id="A0A150LDI5"/>
<evidence type="ECO:0000256" key="4">
    <source>
        <dbReference type="ARBA" id="ARBA00022475"/>
    </source>
</evidence>
<dbReference type="InterPro" id="IPR002528">
    <property type="entry name" value="MATE_fam"/>
</dbReference>
<dbReference type="GO" id="GO:0042910">
    <property type="term" value="F:xenobiotic transmembrane transporter activity"/>
    <property type="evidence" value="ECO:0007669"/>
    <property type="project" value="InterPro"/>
</dbReference>
<dbReference type="PIRSF" id="PIRSF006603">
    <property type="entry name" value="DinF"/>
    <property type="match status" value="1"/>
</dbReference>
<keyword evidence="4" id="KW-1003">Cell membrane</keyword>
<evidence type="ECO:0000256" key="2">
    <source>
        <dbReference type="ARBA" id="ARBA00010199"/>
    </source>
</evidence>
<evidence type="ECO:0008006" key="11">
    <source>
        <dbReference type="Google" id="ProtNLM"/>
    </source>
</evidence>
<reference evidence="9 10" key="1">
    <citation type="submission" date="2016-01" db="EMBL/GenBank/DDBJ databases">
        <title>Draft Genome Sequences of Seven Thermophilic Sporeformers Isolated from Foods.</title>
        <authorList>
            <person name="Berendsen E.M."/>
            <person name="Wells-Bennik M.H."/>
            <person name="Krawcyk A.O."/>
            <person name="De Jong A."/>
            <person name="Holsappel S."/>
            <person name="Eijlander R.T."/>
            <person name="Kuipers O.P."/>
        </authorList>
    </citation>
    <scope>NUCLEOTIDE SEQUENCE [LARGE SCALE GENOMIC DNA]</scope>
    <source>
        <strain evidence="9 10">B4135</strain>
    </source>
</reference>
<name>A0A150LDI5_9BACI</name>
<evidence type="ECO:0000256" key="7">
    <source>
        <dbReference type="ARBA" id="ARBA00023136"/>
    </source>
</evidence>
<dbReference type="Proteomes" id="UP000075683">
    <property type="component" value="Unassembled WGS sequence"/>
</dbReference>
<proteinExistence type="inferred from homology"/>
<feature type="transmembrane region" description="Helical" evidence="8">
    <location>
        <begin position="97"/>
        <end position="115"/>
    </location>
</feature>
<dbReference type="InterPro" id="IPR047135">
    <property type="entry name" value="YsiQ"/>
</dbReference>
<comment type="caution">
    <text evidence="9">The sequence shown here is derived from an EMBL/GenBank/DDBJ whole genome shotgun (WGS) entry which is preliminary data.</text>
</comment>
<dbReference type="Pfam" id="PF01554">
    <property type="entry name" value="MatE"/>
    <property type="match status" value="2"/>
</dbReference>
<evidence type="ECO:0000313" key="9">
    <source>
        <dbReference type="EMBL" id="KYD10324.1"/>
    </source>
</evidence>
<evidence type="ECO:0000256" key="8">
    <source>
        <dbReference type="SAM" id="Phobius"/>
    </source>
</evidence>
<dbReference type="RefSeq" id="WP_061569791.1">
    <property type="nucleotide sequence ID" value="NZ_LQYT01000119.1"/>
</dbReference>
<evidence type="ECO:0000256" key="3">
    <source>
        <dbReference type="ARBA" id="ARBA00022448"/>
    </source>
</evidence>
<feature type="transmembrane region" description="Helical" evidence="8">
    <location>
        <begin position="198"/>
        <end position="218"/>
    </location>
</feature>
<evidence type="ECO:0000256" key="5">
    <source>
        <dbReference type="ARBA" id="ARBA00022692"/>
    </source>
</evidence>
<keyword evidence="5 8" id="KW-0812">Transmembrane</keyword>
<dbReference type="GO" id="GO:0015297">
    <property type="term" value="F:antiporter activity"/>
    <property type="evidence" value="ECO:0007669"/>
    <property type="project" value="InterPro"/>
</dbReference>
<sequence>MSLVSHESNEYRKQTLFSLTWPLFVELSLHMGIGIIATLMISHYSDYAAAGIGVANQLLTIFILLFNITSIGATILIGQHLGAERYDAARRLARSAAGMNFWIGMVLSVFVLFWGKYLLNFYAIEGSVLRHAVTFMQITGASLFLESVSLAFGAVLRSHGYTKESMIVSLFMNGITVAGNFLAIYGPFGLPVTGVAGVSWAIVAARLFAAGALIYLLNKKIALRLHIRDLLSISKRDMKDLLAIGVPSAGENLSYQFSQIVITSFVSVIGAEALAARVYILNISMVCYLFTVAVSQGSQILISRSIGARDYEGAFQRGIRTLKMSFCISAAISLIIAFTGSPLLRIFTDNPEIIAIGVPVLWSIVFIEPGRALNIVLMGALKSTGDVNFPVIIGMISMWGIAVVFSYLLGISFGLGLLGVWIAQGLDEWFRGAFAYRRWLSQPWLKVKVKVPVNH</sequence>
<gene>
    <name evidence="9" type="ORF">B4135_3499</name>
</gene>
<comment type="subcellular location">
    <subcellularLocation>
        <location evidence="1">Cell membrane</location>
        <topology evidence="1">Multi-pass membrane protein</topology>
    </subcellularLocation>
</comment>